<feature type="non-terminal residue" evidence="1">
    <location>
        <position position="98"/>
    </location>
</feature>
<dbReference type="AlphaFoldDB" id="A0A392SSB8"/>
<protein>
    <submittedName>
        <fullName evidence="1">Uncharacterized protein</fullName>
    </submittedName>
</protein>
<dbReference type="Proteomes" id="UP000265520">
    <property type="component" value="Unassembled WGS sequence"/>
</dbReference>
<feature type="non-terminal residue" evidence="1">
    <location>
        <position position="1"/>
    </location>
</feature>
<proteinExistence type="predicted"/>
<organism evidence="1 2">
    <name type="scientific">Trifolium medium</name>
    <dbReference type="NCBI Taxonomy" id="97028"/>
    <lineage>
        <taxon>Eukaryota</taxon>
        <taxon>Viridiplantae</taxon>
        <taxon>Streptophyta</taxon>
        <taxon>Embryophyta</taxon>
        <taxon>Tracheophyta</taxon>
        <taxon>Spermatophyta</taxon>
        <taxon>Magnoliopsida</taxon>
        <taxon>eudicotyledons</taxon>
        <taxon>Gunneridae</taxon>
        <taxon>Pentapetalae</taxon>
        <taxon>rosids</taxon>
        <taxon>fabids</taxon>
        <taxon>Fabales</taxon>
        <taxon>Fabaceae</taxon>
        <taxon>Papilionoideae</taxon>
        <taxon>50 kb inversion clade</taxon>
        <taxon>NPAAA clade</taxon>
        <taxon>Hologalegina</taxon>
        <taxon>IRL clade</taxon>
        <taxon>Trifolieae</taxon>
        <taxon>Trifolium</taxon>
    </lineage>
</organism>
<accession>A0A392SSB8</accession>
<keyword evidence="2" id="KW-1185">Reference proteome</keyword>
<evidence type="ECO:0000313" key="1">
    <source>
        <dbReference type="EMBL" id="MCI51307.1"/>
    </source>
</evidence>
<name>A0A392SSB8_9FABA</name>
<reference evidence="1 2" key="1">
    <citation type="journal article" date="2018" name="Front. Plant Sci.">
        <title>Red Clover (Trifolium pratense) and Zigzag Clover (T. medium) - A Picture of Genomic Similarities and Differences.</title>
        <authorList>
            <person name="Dluhosova J."/>
            <person name="Istvanek J."/>
            <person name="Nedelnik J."/>
            <person name="Repkova J."/>
        </authorList>
    </citation>
    <scope>NUCLEOTIDE SEQUENCE [LARGE SCALE GENOMIC DNA]</scope>
    <source>
        <strain evidence="2">cv. 10/8</strain>
        <tissue evidence="1">Leaf</tissue>
    </source>
</reference>
<evidence type="ECO:0000313" key="2">
    <source>
        <dbReference type="Proteomes" id="UP000265520"/>
    </source>
</evidence>
<dbReference type="EMBL" id="LXQA010429944">
    <property type="protein sequence ID" value="MCI51307.1"/>
    <property type="molecule type" value="Genomic_DNA"/>
</dbReference>
<sequence>GKAEKELEELKASSVEEKKNLEVKLGNLKSVMAPAKDEPASAHRLTTHAELVGVIKSLGEKVVSGVTYGFENAVAQMKVANSGLELSTEGIGMLKRVV</sequence>
<comment type="caution">
    <text evidence="1">The sequence shown here is derived from an EMBL/GenBank/DDBJ whole genome shotgun (WGS) entry which is preliminary data.</text>
</comment>